<feature type="region of interest" description="Disordered" evidence="1">
    <location>
        <begin position="107"/>
        <end position="263"/>
    </location>
</feature>
<protein>
    <submittedName>
        <fullName evidence="4">PRKR-interacting protein 1 homolog</fullName>
    </submittedName>
</protein>
<dbReference type="Pfam" id="PF06658">
    <property type="entry name" value="DUF1168"/>
    <property type="match status" value="1"/>
</dbReference>
<dbReference type="RefSeq" id="XP_016985326.1">
    <property type="nucleotide sequence ID" value="XM_017129837.1"/>
</dbReference>
<proteinExistence type="predicted"/>
<name>A0A6P4FJ08_DRORH</name>
<reference evidence="4" key="2">
    <citation type="submission" date="2025-04" db="UniProtKB">
        <authorList>
            <consortium name="RefSeq"/>
        </authorList>
    </citation>
    <scope>IDENTIFICATION</scope>
</reference>
<accession>A0A6P4FJ08</accession>
<organism evidence="4">
    <name type="scientific">Drosophila rhopaloa</name>
    <name type="common">Fruit fly</name>
    <dbReference type="NCBI Taxonomy" id="1041015"/>
    <lineage>
        <taxon>Eukaryota</taxon>
        <taxon>Metazoa</taxon>
        <taxon>Ecdysozoa</taxon>
        <taxon>Arthropoda</taxon>
        <taxon>Hexapoda</taxon>
        <taxon>Insecta</taxon>
        <taxon>Pterygota</taxon>
        <taxon>Neoptera</taxon>
        <taxon>Endopterygota</taxon>
        <taxon>Diptera</taxon>
        <taxon>Brachycera</taxon>
        <taxon>Muscomorpha</taxon>
        <taxon>Ephydroidea</taxon>
        <taxon>Drosophilidae</taxon>
        <taxon>Drosophila</taxon>
        <taxon>Sophophora</taxon>
    </lineage>
</organism>
<dbReference type="GO" id="GO:0003725">
    <property type="term" value="F:double-stranded RNA binding"/>
    <property type="evidence" value="ECO:0007669"/>
    <property type="project" value="InterPro"/>
</dbReference>
<evidence type="ECO:0000256" key="1">
    <source>
        <dbReference type="SAM" id="MobiDB-lite"/>
    </source>
</evidence>
<keyword evidence="3" id="KW-1185">Reference proteome</keyword>
<reference evidence="3" key="1">
    <citation type="journal article" date="2021" name="Elife">
        <title>Highly contiguous assemblies of 101 drosophilid genomes.</title>
        <authorList>
            <person name="Kim B.Y."/>
            <person name="Wang J.R."/>
            <person name="Miller D.E."/>
            <person name="Barmina O."/>
            <person name="Delaney E."/>
            <person name="Thompson A."/>
            <person name="Comeault A.A."/>
            <person name="Peede D."/>
            <person name="D'Agostino E.R."/>
            <person name="Pelaez J."/>
            <person name="Aguilar J.M."/>
            <person name="Haji D."/>
            <person name="Matsunaga T."/>
            <person name="Armstrong E.E."/>
            <person name="Zych M."/>
            <person name="Ogawa Y."/>
            <person name="Stamenkovic-Radak M."/>
            <person name="Jelic M."/>
            <person name="Veselinovic M.S."/>
            <person name="Tanaskovic M."/>
            <person name="Eric P."/>
            <person name="Gao J.J."/>
            <person name="Katoh T.K."/>
            <person name="Toda M.J."/>
            <person name="Watabe H."/>
            <person name="Watada M."/>
            <person name="Davis J.S."/>
            <person name="Moyle L.C."/>
            <person name="Manoli G."/>
            <person name="Bertolini E."/>
            <person name="Kostal V."/>
            <person name="Hawley R.S."/>
            <person name="Takahashi A."/>
            <person name="Jones C.D."/>
            <person name="Price D.K."/>
            <person name="Whiteman N."/>
            <person name="Kopp A."/>
            <person name="Matute D.R."/>
            <person name="Petrov D.A."/>
        </authorList>
    </citation>
    <scope>NUCLEOTIDE SEQUENCE [LARGE SCALE GENOMIC DNA]</scope>
</reference>
<gene>
    <name evidence="4" type="primary">LOC108048894</name>
    <name evidence="2" type="synonym">108048894</name>
</gene>
<dbReference type="GeneID" id="108048894"/>
<dbReference type="InterPro" id="IPR009548">
    <property type="entry name" value="Prkrip1"/>
</dbReference>
<dbReference type="GO" id="GO:0019901">
    <property type="term" value="F:protein kinase binding"/>
    <property type="evidence" value="ECO:0007669"/>
    <property type="project" value="TreeGrafter"/>
</dbReference>
<dbReference type="PANTHER" id="PTHR13507:SF0">
    <property type="entry name" value="PRKR-INTERACTING PROTEIN 1"/>
    <property type="match status" value="1"/>
</dbReference>
<dbReference type="PANTHER" id="PTHR13507">
    <property type="entry name" value="PRKR-INTERACTING PROTEIN 1"/>
    <property type="match status" value="1"/>
</dbReference>
<feature type="region of interest" description="Disordered" evidence="1">
    <location>
        <begin position="1"/>
        <end position="40"/>
    </location>
</feature>
<dbReference type="EnsemblMetazoa" id="XM_017129837.2">
    <property type="protein sequence ID" value="XP_016985326.1"/>
    <property type="gene ID" value="LOC108048894"/>
</dbReference>
<dbReference type="GO" id="GO:0004860">
    <property type="term" value="F:protein kinase inhibitor activity"/>
    <property type="evidence" value="ECO:0007669"/>
    <property type="project" value="TreeGrafter"/>
</dbReference>
<feature type="compositionally biased region" description="Acidic residues" evidence="1">
    <location>
        <begin position="171"/>
        <end position="185"/>
    </location>
</feature>
<feature type="compositionally biased region" description="Basic and acidic residues" evidence="1">
    <location>
        <begin position="161"/>
        <end position="170"/>
    </location>
</feature>
<evidence type="ECO:0000313" key="4">
    <source>
        <dbReference type="RefSeq" id="XP_016985326.1"/>
    </source>
</evidence>
<feature type="compositionally biased region" description="Basic and acidic residues" evidence="1">
    <location>
        <begin position="186"/>
        <end position="222"/>
    </location>
</feature>
<sequence length="263" mass="29895">MSLIKNLVKEPEHKPKKKKKDAGSGDSDSDGKDKPLRPFVKTATDLQRLKLEKLMKNPDKPVIIPEQRRERDYMSSVPTFVRNVMGSSAGAGSGEFHVYRHLRRKEYARQKNIQNQSSREAADDAYQQKLVDNRRAAEDKTAKKRAKRQKKKLRAKKPREQKKPEAKDEPESSDSDSEGEEPSENAEEKPETKLDEGQEEPSKDESKETTKVEESDQEREVNSEESTTEKANNASKPLDTETTEDVSKNSANVDQEPETPKSE</sequence>
<dbReference type="GO" id="GO:0005730">
    <property type="term" value="C:nucleolus"/>
    <property type="evidence" value="ECO:0007669"/>
    <property type="project" value="TreeGrafter"/>
</dbReference>
<dbReference type="OrthoDB" id="10067079at2759"/>
<evidence type="ECO:0000313" key="3">
    <source>
        <dbReference type="Proteomes" id="UP001652680"/>
    </source>
</evidence>
<feature type="compositionally biased region" description="Basic residues" evidence="1">
    <location>
        <begin position="142"/>
        <end position="160"/>
    </location>
</feature>
<reference evidence="2" key="3">
    <citation type="submission" date="2025-05" db="UniProtKB">
        <authorList>
            <consortium name="EnsemblMetazoa"/>
        </authorList>
    </citation>
    <scope>IDENTIFICATION</scope>
</reference>
<feature type="compositionally biased region" description="Basic and acidic residues" evidence="1">
    <location>
        <begin position="131"/>
        <end position="141"/>
    </location>
</feature>
<dbReference type="Proteomes" id="UP001652680">
    <property type="component" value="Unassembled WGS sequence"/>
</dbReference>
<evidence type="ECO:0000313" key="2">
    <source>
        <dbReference type="EnsemblMetazoa" id="XP_016985326.1"/>
    </source>
</evidence>
<dbReference type="AlphaFoldDB" id="A0A6P4FJ08"/>